<gene>
    <name evidence="1" type="ORF">AB205_0150690</name>
</gene>
<evidence type="ECO:0000313" key="2">
    <source>
        <dbReference type="Proteomes" id="UP000228934"/>
    </source>
</evidence>
<dbReference type="Proteomes" id="UP000228934">
    <property type="component" value="Unassembled WGS sequence"/>
</dbReference>
<accession>A0A2G9SLC8</accession>
<proteinExistence type="predicted"/>
<sequence length="163" mass="19299">STGYKGTIRADPRVIAAWVQKYFWRPQVGVVILPTPPLYKCFYGNDSNKKCSPKNSSELLLENPLERAPKHSTGDGQRLQSQYRRWSDCRHNTEDGQRLQTWYRRWSETADMEQEMVRDCRHDTRDDQRLQAYYRRWSETGDIIQAMVRDCRHSTGDGQRLEI</sequence>
<dbReference type="AlphaFoldDB" id="A0A2G9SLC8"/>
<keyword evidence="2" id="KW-1185">Reference proteome</keyword>
<reference evidence="2" key="1">
    <citation type="journal article" date="2017" name="Nat. Commun.">
        <title>The North American bullfrog draft genome provides insight into hormonal regulation of long noncoding RNA.</title>
        <authorList>
            <person name="Hammond S.A."/>
            <person name="Warren R.L."/>
            <person name="Vandervalk B.P."/>
            <person name="Kucuk E."/>
            <person name="Khan H."/>
            <person name="Gibb E.A."/>
            <person name="Pandoh P."/>
            <person name="Kirk H."/>
            <person name="Zhao Y."/>
            <person name="Jones M."/>
            <person name="Mungall A.J."/>
            <person name="Coope R."/>
            <person name="Pleasance S."/>
            <person name="Moore R.A."/>
            <person name="Holt R.A."/>
            <person name="Round J.M."/>
            <person name="Ohora S."/>
            <person name="Walle B.V."/>
            <person name="Veldhoen N."/>
            <person name="Helbing C.C."/>
            <person name="Birol I."/>
        </authorList>
    </citation>
    <scope>NUCLEOTIDE SEQUENCE [LARGE SCALE GENOMIC DNA]</scope>
</reference>
<evidence type="ECO:0000313" key="1">
    <source>
        <dbReference type="EMBL" id="PIO40894.1"/>
    </source>
</evidence>
<name>A0A2G9SLC8_AQUCT</name>
<dbReference type="EMBL" id="KV923797">
    <property type="protein sequence ID" value="PIO40894.1"/>
    <property type="molecule type" value="Genomic_DNA"/>
</dbReference>
<organism evidence="1 2">
    <name type="scientific">Aquarana catesbeiana</name>
    <name type="common">American bullfrog</name>
    <name type="synonym">Rana catesbeiana</name>
    <dbReference type="NCBI Taxonomy" id="8400"/>
    <lineage>
        <taxon>Eukaryota</taxon>
        <taxon>Metazoa</taxon>
        <taxon>Chordata</taxon>
        <taxon>Craniata</taxon>
        <taxon>Vertebrata</taxon>
        <taxon>Euteleostomi</taxon>
        <taxon>Amphibia</taxon>
        <taxon>Batrachia</taxon>
        <taxon>Anura</taxon>
        <taxon>Neobatrachia</taxon>
        <taxon>Ranoidea</taxon>
        <taxon>Ranidae</taxon>
        <taxon>Aquarana</taxon>
    </lineage>
</organism>
<feature type="non-terminal residue" evidence="1">
    <location>
        <position position="1"/>
    </location>
</feature>
<protein>
    <submittedName>
        <fullName evidence="1">Uncharacterized protein</fullName>
    </submittedName>
</protein>